<protein>
    <recommendedName>
        <fullName evidence="3">YppG-like protein</fullName>
    </recommendedName>
</protein>
<dbReference type="Proteomes" id="UP001238088">
    <property type="component" value="Unassembled WGS sequence"/>
</dbReference>
<sequence length="202" mass="22774">MFSRKRQRASNNQTPANWSYGNIYAPNNMNMSNFQQMRQQPYMNYAGTQNNWNPQAPLMPYMEMQAYQGSYPLQGGGQMPYSSLPQQGYPGAQPTYQGYEMNHTTGQYSANTQNVFQNPLAPEEETVSKNPQSQSSYPYMNPYPKQSFVAKQPSGVQSIMNSFKSQDGSLDFNKMMDTAGQMMNAVNQMSSMVKGVGGFFKV</sequence>
<dbReference type="RefSeq" id="WP_307475925.1">
    <property type="nucleotide sequence ID" value="NZ_JAUSUB010000012.1"/>
</dbReference>
<proteinExistence type="predicted"/>
<name>A0ABU0AIF3_9BACI</name>
<accession>A0ABU0AIF3</accession>
<keyword evidence="2" id="KW-1185">Reference proteome</keyword>
<dbReference type="Pfam" id="PF14179">
    <property type="entry name" value="YppG"/>
    <property type="match status" value="1"/>
</dbReference>
<comment type="caution">
    <text evidence="1">The sequence shown here is derived from an EMBL/GenBank/DDBJ whole genome shotgun (WGS) entry which is preliminary data.</text>
</comment>
<evidence type="ECO:0000313" key="1">
    <source>
        <dbReference type="EMBL" id="MDQ0271036.1"/>
    </source>
</evidence>
<gene>
    <name evidence="1" type="ORF">J2S17_002923</name>
</gene>
<evidence type="ECO:0000313" key="2">
    <source>
        <dbReference type="Proteomes" id="UP001238088"/>
    </source>
</evidence>
<organism evidence="1 2">
    <name type="scientific">Cytobacillus purgationiresistens</name>
    <dbReference type="NCBI Taxonomy" id="863449"/>
    <lineage>
        <taxon>Bacteria</taxon>
        <taxon>Bacillati</taxon>
        <taxon>Bacillota</taxon>
        <taxon>Bacilli</taxon>
        <taxon>Bacillales</taxon>
        <taxon>Bacillaceae</taxon>
        <taxon>Cytobacillus</taxon>
    </lineage>
</organism>
<reference evidence="1 2" key="1">
    <citation type="submission" date="2023-07" db="EMBL/GenBank/DDBJ databases">
        <title>Genomic Encyclopedia of Type Strains, Phase IV (KMG-IV): sequencing the most valuable type-strain genomes for metagenomic binning, comparative biology and taxonomic classification.</title>
        <authorList>
            <person name="Goeker M."/>
        </authorList>
    </citation>
    <scope>NUCLEOTIDE SEQUENCE [LARGE SCALE GENOMIC DNA]</scope>
    <source>
        <strain evidence="1 2">DSM 23494</strain>
    </source>
</reference>
<evidence type="ECO:0008006" key="3">
    <source>
        <dbReference type="Google" id="ProtNLM"/>
    </source>
</evidence>
<dbReference type="EMBL" id="JAUSUB010000012">
    <property type="protein sequence ID" value="MDQ0271036.1"/>
    <property type="molecule type" value="Genomic_DNA"/>
</dbReference>
<dbReference type="InterPro" id="IPR025555">
    <property type="entry name" value="YppG"/>
</dbReference>